<evidence type="ECO:0000259" key="6">
    <source>
        <dbReference type="PROSITE" id="PS50995"/>
    </source>
</evidence>
<dbReference type="PRINTS" id="PR00598">
    <property type="entry name" value="HTHMARR"/>
</dbReference>
<dbReference type="Pfam" id="PF22381">
    <property type="entry name" value="Staph_reg_Sar_Rot"/>
    <property type="match status" value="1"/>
</dbReference>
<dbReference type="InterPro" id="IPR055166">
    <property type="entry name" value="Transc_reg_Sar_Rot_HTH"/>
</dbReference>
<dbReference type="InterPro" id="IPR039422">
    <property type="entry name" value="MarR/SlyA-like"/>
</dbReference>
<dbReference type="InterPro" id="IPR000835">
    <property type="entry name" value="HTH_MarR-typ"/>
</dbReference>
<dbReference type="PROSITE" id="PS50995">
    <property type="entry name" value="HTH_MARR_2"/>
    <property type="match status" value="1"/>
</dbReference>
<dbReference type="PROSITE" id="PS01117">
    <property type="entry name" value="HTH_MARR_1"/>
    <property type="match status" value="1"/>
</dbReference>
<gene>
    <name evidence="7" type="ORF">SDC9_142021</name>
</gene>
<dbReference type="InterPro" id="IPR036390">
    <property type="entry name" value="WH_DNA-bd_sf"/>
</dbReference>
<keyword evidence="1" id="KW-0805">Transcription regulation</keyword>
<accession>A0A645E2S4</accession>
<dbReference type="GO" id="GO:0003700">
    <property type="term" value="F:DNA-binding transcription factor activity"/>
    <property type="evidence" value="ECO:0007669"/>
    <property type="project" value="InterPro"/>
</dbReference>
<dbReference type="PANTHER" id="PTHR33164:SF43">
    <property type="entry name" value="HTH-TYPE TRANSCRIPTIONAL REPRESSOR YETL"/>
    <property type="match status" value="1"/>
</dbReference>
<reference evidence="7" key="1">
    <citation type="submission" date="2019-08" db="EMBL/GenBank/DDBJ databases">
        <authorList>
            <person name="Kucharzyk K."/>
            <person name="Murdoch R.W."/>
            <person name="Higgins S."/>
            <person name="Loffler F."/>
        </authorList>
    </citation>
    <scope>NUCLEOTIDE SEQUENCE</scope>
</reference>
<dbReference type="GO" id="GO:0006950">
    <property type="term" value="P:response to stress"/>
    <property type="evidence" value="ECO:0007669"/>
    <property type="project" value="TreeGrafter"/>
</dbReference>
<keyword evidence="4" id="KW-0804">Transcription</keyword>
<evidence type="ECO:0000256" key="5">
    <source>
        <dbReference type="ARBA" id="ARBA00040307"/>
    </source>
</evidence>
<dbReference type="InterPro" id="IPR036388">
    <property type="entry name" value="WH-like_DNA-bd_sf"/>
</dbReference>
<dbReference type="SMART" id="SM00347">
    <property type="entry name" value="HTH_MARR"/>
    <property type="match status" value="1"/>
</dbReference>
<dbReference type="EMBL" id="VSSQ01041447">
    <property type="protein sequence ID" value="MPM94872.1"/>
    <property type="molecule type" value="Genomic_DNA"/>
</dbReference>
<evidence type="ECO:0000256" key="3">
    <source>
        <dbReference type="ARBA" id="ARBA00023125"/>
    </source>
</evidence>
<dbReference type="InterPro" id="IPR023187">
    <property type="entry name" value="Tscrpt_reg_MarR-type_CS"/>
</dbReference>
<organism evidence="7">
    <name type="scientific">bioreactor metagenome</name>
    <dbReference type="NCBI Taxonomy" id="1076179"/>
    <lineage>
        <taxon>unclassified sequences</taxon>
        <taxon>metagenomes</taxon>
        <taxon>ecological metagenomes</taxon>
    </lineage>
</organism>
<dbReference type="PANTHER" id="PTHR33164">
    <property type="entry name" value="TRANSCRIPTIONAL REGULATOR, MARR FAMILY"/>
    <property type="match status" value="1"/>
</dbReference>
<evidence type="ECO:0000256" key="1">
    <source>
        <dbReference type="ARBA" id="ARBA00023015"/>
    </source>
</evidence>
<proteinExistence type="predicted"/>
<protein>
    <recommendedName>
        <fullName evidence="5">HTH-type transcriptional regulator MgrA</fullName>
    </recommendedName>
</protein>
<name>A0A645E2S4_9ZZZZ</name>
<evidence type="ECO:0000313" key="7">
    <source>
        <dbReference type="EMBL" id="MPM94872.1"/>
    </source>
</evidence>
<dbReference type="AlphaFoldDB" id="A0A645E2S4"/>
<comment type="caution">
    <text evidence="7">The sequence shown here is derived from an EMBL/GenBank/DDBJ whole genome shotgun (WGS) entry which is preliminary data.</text>
</comment>
<evidence type="ECO:0000256" key="4">
    <source>
        <dbReference type="ARBA" id="ARBA00023163"/>
    </source>
</evidence>
<dbReference type="Gene3D" id="1.10.10.10">
    <property type="entry name" value="Winged helix-like DNA-binding domain superfamily/Winged helix DNA-binding domain"/>
    <property type="match status" value="1"/>
</dbReference>
<keyword evidence="3" id="KW-0238">DNA-binding</keyword>
<keyword evidence="2" id="KW-0843">Virulence</keyword>
<dbReference type="SUPFAM" id="SSF46785">
    <property type="entry name" value="Winged helix' DNA-binding domain"/>
    <property type="match status" value="1"/>
</dbReference>
<dbReference type="GO" id="GO:0003677">
    <property type="term" value="F:DNA binding"/>
    <property type="evidence" value="ECO:0007669"/>
    <property type="project" value="UniProtKB-KW"/>
</dbReference>
<evidence type="ECO:0000256" key="2">
    <source>
        <dbReference type="ARBA" id="ARBA00023026"/>
    </source>
</evidence>
<sequence length="191" mass="21789">MHSPHPGMEPFEKESDPRVRELFQAASEIRDLFVNYSPLSELNQGQFFLMRHLYMFEAHGCAMPHLPPGTYDEQEHGLKITALAGLMRNAPPTISQKVDELEALGYIQRRRSKRDRRAVYVSLTDKGRSLVKEAVTIYDSLGRKVVDRLGDEKISDFIATLRDLKAAIAAEQDHFSAEFARRFAALKENKL</sequence>
<feature type="domain" description="HTH marR-type" evidence="6">
    <location>
        <begin position="15"/>
        <end position="166"/>
    </location>
</feature>